<organism evidence="2 3">
    <name type="scientific">Elysia marginata</name>
    <dbReference type="NCBI Taxonomy" id="1093978"/>
    <lineage>
        <taxon>Eukaryota</taxon>
        <taxon>Metazoa</taxon>
        <taxon>Spiralia</taxon>
        <taxon>Lophotrochozoa</taxon>
        <taxon>Mollusca</taxon>
        <taxon>Gastropoda</taxon>
        <taxon>Heterobranchia</taxon>
        <taxon>Euthyneura</taxon>
        <taxon>Panpulmonata</taxon>
        <taxon>Sacoglossa</taxon>
        <taxon>Placobranchoidea</taxon>
        <taxon>Plakobranchidae</taxon>
        <taxon>Elysia</taxon>
    </lineage>
</organism>
<protein>
    <recommendedName>
        <fullName evidence="4">Myb-like domain-containing protein</fullName>
    </recommendedName>
</protein>
<evidence type="ECO:0000313" key="2">
    <source>
        <dbReference type="EMBL" id="GFR79462.1"/>
    </source>
</evidence>
<reference evidence="2 3" key="1">
    <citation type="journal article" date="2021" name="Elife">
        <title>Chloroplast acquisition without the gene transfer in kleptoplastic sea slugs, Plakobranchus ocellatus.</title>
        <authorList>
            <person name="Maeda T."/>
            <person name="Takahashi S."/>
            <person name="Yoshida T."/>
            <person name="Shimamura S."/>
            <person name="Takaki Y."/>
            <person name="Nagai Y."/>
            <person name="Toyoda A."/>
            <person name="Suzuki Y."/>
            <person name="Arimoto A."/>
            <person name="Ishii H."/>
            <person name="Satoh N."/>
            <person name="Nishiyama T."/>
            <person name="Hasebe M."/>
            <person name="Maruyama T."/>
            <person name="Minagawa J."/>
            <person name="Obokata J."/>
            <person name="Shigenobu S."/>
        </authorList>
    </citation>
    <scope>NUCLEOTIDE SEQUENCE [LARGE SCALE GENOMIC DNA]</scope>
</reference>
<comment type="caution">
    <text evidence="2">The sequence shown here is derived from an EMBL/GenBank/DDBJ whole genome shotgun (WGS) entry which is preliminary data.</text>
</comment>
<feature type="region of interest" description="Disordered" evidence="1">
    <location>
        <begin position="70"/>
        <end position="99"/>
    </location>
</feature>
<proteinExistence type="predicted"/>
<evidence type="ECO:0008006" key="4">
    <source>
        <dbReference type="Google" id="ProtNLM"/>
    </source>
</evidence>
<evidence type="ECO:0000256" key="1">
    <source>
        <dbReference type="SAM" id="MobiDB-lite"/>
    </source>
</evidence>
<gene>
    <name evidence="2" type="ORF">ElyMa_000557100</name>
</gene>
<sequence length="138" mass="15860">MENVPEVVQHDMQLQQQIIREGRKAARDDGERGALLHLKGKTLQEGNIPDHLSRNIEGDDLVDQDEIVENDVPPWEVQPPAEERRKGKSPVNNKPRNYKRWSVEEKMAVERHLGLFIASRKVPGKNDSIIYINQKPVI</sequence>
<evidence type="ECO:0000313" key="3">
    <source>
        <dbReference type="Proteomes" id="UP000762676"/>
    </source>
</evidence>
<accession>A0AAV4G185</accession>
<dbReference type="Proteomes" id="UP000762676">
    <property type="component" value="Unassembled WGS sequence"/>
</dbReference>
<keyword evidence="3" id="KW-1185">Reference proteome</keyword>
<name>A0AAV4G185_9GAST</name>
<dbReference type="EMBL" id="BMAT01001089">
    <property type="protein sequence ID" value="GFR79462.1"/>
    <property type="molecule type" value="Genomic_DNA"/>
</dbReference>
<dbReference type="AlphaFoldDB" id="A0AAV4G185"/>